<gene>
    <name evidence="2" type="ORF">C0030_006180</name>
</gene>
<name>A0A3R7R8T2_9HYPH</name>
<dbReference type="Proteomes" id="UP000236895">
    <property type="component" value="Unassembled WGS sequence"/>
</dbReference>
<sequence length="94" mass="10830">MEVMNATISHIGADVVDFKDWLHMVTHGYTWILRSVTTKSAFKSILRYLDLILGFLVTLLHFFATFYACEKQYIRIKAYVCIYTGGLSERSVTV</sequence>
<proteinExistence type="predicted"/>
<evidence type="ECO:0000313" key="3">
    <source>
        <dbReference type="Proteomes" id="UP000236895"/>
    </source>
</evidence>
<evidence type="ECO:0000313" key="2">
    <source>
        <dbReference type="EMBL" id="RPD36738.1"/>
    </source>
</evidence>
<accession>A0A3R7R8T2</accession>
<keyword evidence="1" id="KW-1133">Transmembrane helix</keyword>
<organism evidence="2 3">
    <name type="scientific">Candidatus Liberibacter solanacearum</name>
    <dbReference type="NCBI Taxonomy" id="556287"/>
    <lineage>
        <taxon>Bacteria</taxon>
        <taxon>Pseudomonadati</taxon>
        <taxon>Pseudomonadota</taxon>
        <taxon>Alphaproteobacteria</taxon>
        <taxon>Hyphomicrobiales</taxon>
        <taxon>Rhizobiaceae</taxon>
        <taxon>Liberibacter</taxon>
    </lineage>
</organism>
<protein>
    <submittedName>
        <fullName evidence="2">Uncharacterized protein</fullName>
    </submittedName>
</protein>
<evidence type="ECO:0000256" key="1">
    <source>
        <dbReference type="SAM" id="Phobius"/>
    </source>
</evidence>
<dbReference type="AlphaFoldDB" id="A0A3R7R8T2"/>
<keyword evidence="1" id="KW-0472">Membrane</keyword>
<keyword evidence="1" id="KW-0812">Transmembrane</keyword>
<feature type="transmembrane region" description="Helical" evidence="1">
    <location>
        <begin position="45"/>
        <end position="69"/>
    </location>
</feature>
<comment type="caution">
    <text evidence="2">The sequence shown here is derived from an EMBL/GenBank/DDBJ whole genome shotgun (WGS) entry which is preliminary data.</text>
</comment>
<dbReference type="EMBL" id="PKRU02000040">
    <property type="protein sequence ID" value="RPD36738.1"/>
    <property type="molecule type" value="Genomic_DNA"/>
</dbReference>
<reference evidence="2 3" key="1">
    <citation type="submission" date="2018-11" db="EMBL/GenBank/DDBJ databases">
        <title>Genome Analysis of Haplotype D of Candidatus Liberibacter Solanacearum.</title>
        <authorList>
            <person name="Katsir L."/>
            <person name="Ruan Z."/>
            <person name="Santos Garcia D."/>
            <person name="Piasezky A."/>
            <person name="Jiang J."/>
            <person name="Sela N."/>
            <person name="Freilich S."/>
            <person name="Bahar O."/>
        </authorList>
    </citation>
    <scope>NUCLEOTIDE SEQUENCE [LARGE SCALE GENOMIC DNA]</scope>
    <source>
        <strain evidence="3">haplotype D1</strain>
    </source>
</reference>